<feature type="domain" description="Ig-like" evidence="1">
    <location>
        <begin position="6"/>
        <end position="69"/>
    </location>
</feature>
<dbReference type="PROSITE" id="PS50835">
    <property type="entry name" value="IG_LIKE"/>
    <property type="match status" value="1"/>
</dbReference>
<keyword evidence="3" id="KW-1185">Reference proteome</keyword>
<dbReference type="SUPFAM" id="SSF48726">
    <property type="entry name" value="Immunoglobulin"/>
    <property type="match status" value="1"/>
</dbReference>
<dbReference type="EMBL" id="JAAKFY010000015">
    <property type="protein sequence ID" value="KAF3845449.1"/>
    <property type="molecule type" value="Genomic_DNA"/>
</dbReference>
<organism evidence="2 3">
    <name type="scientific">Dissostichus mawsoni</name>
    <name type="common">Antarctic cod</name>
    <dbReference type="NCBI Taxonomy" id="36200"/>
    <lineage>
        <taxon>Eukaryota</taxon>
        <taxon>Metazoa</taxon>
        <taxon>Chordata</taxon>
        <taxon>Craniata</taxon>
        <taxon>Vertebrata</taxon>
        <taxon>Euteleostomi</taxon>
        <taxon>Actinopterygii</taxon>
        <taxon>Neopterygii</taxon>
        <taxon>Teleostei</taxon>
        <taxon>Neoteleostei</taxon>
        <taxon>Acanthomorphata</taxon>
        <taxon>Eupercaria</taxon>
        <taxon>Perciformes</taxon>
        <taxon>Notothenioidei</taxon>
        <taxon>Nototheniidae</taxon>
        <taxon>Dissostichus</taxon>
    </lineage>
</organism>
<dbReference type="InterPro" id="IPR013098">
    <property type="entry name" value="Ig_I-set"/>
</dbReference>
<dbReference type="InterPro" id="IPR007110">
    <property type="entry name" value="Ig-like_dom"/>
</dbReference>
<dbReference type="Gene3D" id="2.60.40.10">
    <property type="entry name" value="Immunoglobulins"/>
    <property type="match status" value="1"/>
</dbReference>
<name>A0A7J5Y9M2_DISMA</name>
<accession>A0A7J5Y9M2</accession>
<evidence type="ECO:0000313" key="3">
    <source>
        <dbReference type="Proteomes" id="UP000518266"/>
    </source>
</evidence>
<evidence type="ECO:0000259" key="1">
    <source>
        <dbReference type="PROSITE" id="PS50835"/>
    </source>
</evidence>
<dbReference type="Pfam" id="PF07679">
    <property type="entry name" value="I-set"/>
    <property type="match status" value="1"/>
</dbReference>
<sequence>MTFTSDSVIFTKHPVNQTVSQGNAARLGCAVQGLTEPDIVWMKDGEKLYSTDQMFITLGEQHWETYHSS</sequence>
<gene>
    <name evidence="2" type="ORF">F7725_008612</name>
</gene>
<evidence type="ECO:0000313" key="2">
    <source>
        <dbReference type="EMBL" id="KAF3845449.1"/>
    </source>
</evidence>
<protein>
    <recommendedName>
        <fullName evidence="1">Ig-like domain-containing protein</fullName>
    </recommendedName>
</protein>
<dbReference type="OrthoDB" id="4062651at2759"/>
<comment type="caution">
    <text evidence="2">The sequence shown here is derived from an EMBL/GenBank/DDBJ whole genome shotgun (WGS) entry which is preliminary data.</text>
</comment>
<dbReference type="InterPro" id="IPR036179">
    <property type="entry name" value="Ig-like_dom_sf"/>
</dbReference>
<proteinExistence type="predicted"/>
<dbReference type="InterPro" id="IPR013783">
    <property type="entry name" value="Ig-like_fold"/>
</dbReference>
<dbReference type="Proteomes" id="UP000518266">
    <property type="component" value="Unassembled WGS sequence"/>
</dbReference>
<dbReference type="AlphaFoldDB" id="A0A7J5Y9M2"/>
<reference evidence="2 3" key="1">
    <citation type="submission" date="2020-03" db="EMBL/GenBank/DDBJ databases">
        <title>Dissostichus mawsoni Genome sequencing and assembly.</title>
        <authorList>
            <person name="Park H."/>
        </authorList>
    </citation>
    <scope>NUCLEOTIDE SEQUENCE [LARGE SCALE GENOMIC DNA]</scope>
    <source>
        <strain evidence="2">DM0001</strain>
        <tissue evidence="2">Muscle</tissue>
    </source>
</reference>